<dbReference type="GO" id="GO:0016491">
    <property type="term" value="F:oxidoreductase activity"/>
    <property type="evidence" value="ECO:0007669"/>
    <property type="project" value="InterPro"/>
</dbReference>
<dbReference type="InterPro" id="IPR009040">
    <property type="entry name" value="Ferritin-like_diiron"/>
</dbReference>
<dbReference type="InterPro" id="IPR048574">
    <property type="entry name" value="RUBY_RBDX"/>
</dbReference>
<dbReference type="AlphaFoldDB" id="A0A410P6B4"/>
<sequence length="182" mass="20404">MHDMTAANLRSAFGGESQAHMRYKIWGDVAQKEGFPKIGKLFHAVSFAEQIHATSHFSVHKDLTGAFLVNAMAGFGIGHTKENLANALEGENFEINEMYPTYKNTAEFQGEKNAERSFLWALETEKEHAKLFQKAKEAVEAKKDMDYPSLYVCKVCGYTHEGEPPGKCPLCGAPRERIEVFK</sequence>
<dbReference type="InterPro" id="IPR052753">
    <property type="entry name" value="Rbr2/Nigerythrin"/>
</dbReference>
<evidence type="ECO:0000259" key="3">
    <source>
        <dbReference type="PROSITE" id="PS50903"/>
    </source>
</evidence>
<dbReference type="EMBL" id="CP019384">
    <property type="protein sequence ID" value="QAT17727.1"/>
    <property type="molecule type" value="Genomic_DNA"/>
</dbReference>
<dbReference type="PROSITE" id="PS50903">
    <property type="entry name" value="RUBREDOXIN_LIKE"/>
    <property type="match status" value="1"/>
</dbReference>
<reference evidence="5 6" key="1">
    <citation type="submission" date="2017-01" db="EMBL/GenBank/DDBJ databases">
        <title>First insights into the biology of 'candidatus Vampirococcus archaeovorus'.</title>
        <authorList>
            <person name="Kizina J."/>
            <person name="Jordan S."/>
            <person name="Stueber K."/>
            <person name="Reinhardt R."/>
            <person name="Harder J."/>
        </authorList>
    </citation>
    <scope>NUCLEOTIDE SEQUENCE [LARGE SCALE GENOMIC DNA]</scope>
    <source>
        <strain evidence="5 6">LiM</strain>
    </source>
</reference>
<dbReference type="GO" id="GO:0005506">
    <property type="term" value="F:iron ion binding"/>
    <property type="evidence" value="ECO:0007669"/>
    <property type="project" value="InterPro"/>
</dbReference>
<dbReference type="PROSITE" id="PS50905">
    <property type="entry name" value="FERRITIN_LIKE"/>
    <property type="match status" value="1"/>
</dbReference>
<dbReference type="CDD" id="cd00729">
    <property type="entry name" value="rubredoxin_SM"/>
    <property type="match status" value="1"/>
</dbReference>
<organism evidence="5 6">
    <name type="scientific">Velamenicoccus archaeovorus</name>
    <dbReference type="NCBI Taxonomy" id="1930593"/>
    <lineage>
        <taxon>Bacteria</taxon>
        <taxon>Pseudomonadati</taxon>
        <taxon>Candidatus Omnitrophota</taxon>
        <taxon>Candidatus Velamenicoccus</taxon>
    </lineage>
</organism>
<dbReference type="InterPro" id="IPR009078">
    <property type="entry name" value="Ferritin-like_SF"/>
</dbReference>
<feature type="domain" description="Rubredoxin-like" evidence="3">
    <location>
        <begin position="148"/>
        <end position="181"/>
    </location>
</feature>
<dbReference type="Proteomes" id="UP000287243">
    <property type="component" value="Chromosome"/>
</dbReference>
<dbReference type="OrthoDB" id="9799749at2"/>
<accession>A0A410P6B4</accession>
<dbReference type="Gene3D" id="2.20.28.10">
    <property type="match status" value="1"/>
</dbReference>
<dbReference type="InterPro" id="IPR003251">
    <property type="entry name" value="Rr_diiron-bd_dom"/>
</dbReference>
<dbReference type="PANTHER" id="PTHR33746:SF4">
    <property type="entry name" value="RUBRERYTHRIN"/>
    <property type="match status" value="1"/>
</dbReference>
<evidence type="ECO:0000259" key="4">
    <source>
        <dbReference type="PROSITE" id="PS50905"/>
    </source>
</evidence>
<evidence type="ECO:0000313" key="6">
    <source>
        <dbReference type="Proteomes" id="UP000287243"/>
    </source>
</evidence>
<evidence type="ECO:0000256" key="1">
    <source>
        <dbReference type="ARBA" id="ARBA00022448"/>
    </source>
</evidence>
<dbReference type="InterPro" id="IPR012347">
    <property type="entry name" value="Ferritin-like"/>
</dbReference>
<feature type="domain" description="Ferritin-like diiron" evidence="4">
    <location>
        <begin position="1"/>
        <end position="143"/>
    </location>
</feature>
<name>A0A410P6B4_VELA1</name>
<dbReference type="Pfam" id="PF02915">
    <property type="entry name" value="Rubrerythrin"/>
    <property type="match status" value="1"/>
</dbReference>
<dbReference type="SUPFAM" id="SSF47240">
    <property type="entry name" value="Ferritin-like"/>
    <property type="match status" value="1"/>
</dbReference>
<dbReference type="PANTHER" id="PTHR33746">
    <property type="entry name" value="RUBRERYTHRIN"/>
    <property type="match status" value="1"/>
</dbReference>
<evidence type="ECO:0000313" key="5">
    <source>
        <dbReference type="EMBL" id="QAT17727.1"/>
    </source>
</evidence>
<evidence type="ECO:0000256" key="2">
    <source>
        <dbReference type="ARBA" id="ARBA00022982"/>
    </source>
</evidence>
<keyword evidence="6" id="KW-1185">Reference proteome</keyword>
<protein>
    <submittedName>
        <fullName evidence="5">Rubrerythrin-2</fullName>
    </submittedName>
</protein>
<keyword evidence="1" id="KW-0813">Transport</keyword>
<proteinExistence type="predicted"/>
<dbReference type="InterPro" id="IPR024934">
    <property type="entry name" value="Rubredoxin-like_dom"/>
</dbReference>
<dbReference type="RefSeq" id="WP_128700694.1">
    <property type="nucleotide sequence ID" value="NZ_CP019384.1"/>
</dbReference>
<dbReference type="KEGG" id="vai:BU251_08345"/>
<dbReference type="CDD" id="cd01041">
    <property type="entry name" value="Rubrerythrin"/>
    <property type="match status" value="1"/>
</dbReference>
<gene>
    <name evidence="5" type="ORF">BU251_08345</name>
</gene>
<dbReference type="Gene3D" id="1.20.1260.10">
    <property type="match status" value="1"/>
</dbReference>
<dbReference type="Pfam" id="PF21349">
    <property type="entry name" value="RUBY_RBDX"/>
    <property type="match status" value="1"/>
</dbReference>
<dbReference type="SUPFAM" id="SSF57802">
    <property type="entry name" value="Rubredoxin-like"/>
    <property type="match status" value="1"/>
</dbReference>
<keyword evidence="2" id="KW-0249">Electron transport</keyword>